<proteinExistence type="inferred from homology"/>
<keyword evidence="1" id="KW-0479">Metal-binding</keyword>
<dbReference type="InterPro" id="IPR056470">
    <property type="entry name" value="BesD/HalB-like"/>
</dbReference>
<feature type="domain" description="Fe2OG dioxygenase" evidence="2">
    <location>
        <begin position="133"/>
        <end position="260"/>
    </location>
</feature>
<dbReference type="GO" id="GO:0016491">
    <property type="term" value="F:oxidoreductase activity"/>
    <property type="evidence" value="ECO:0007669"/>
    <property type="project" value="UniProtKB-KW"/>
</dbReference>
<evidence type="ECO:0000313" key="4">
    <source>
        <dbReference type="Proteomes" id="UP000007460"/>
    </source>
</evidence>
<sequence length="260" mass="28865">MMELADIINLEACPLNNVQFREACRDQLNRDGVLTLPDFLHQTTIDALVKEAESQKHLAFYTSASHNVYLTKPDPNLGDDHIFNRQISSSKGCITTDQIPADSGLHIIYDAPAFRDFACAVLGEDTLYEYADPLSSVNVHFAEDGKELGWHFDNSSFAITLLLQAPEKGGAFEYVRDLRDAGKGELNFKGVKAVLDGDMPVQCLTMTPGTLVMFRGRNSMHRVTPTIGTICRILVVFAYNAEPDIALSEAARMTFFGRLR</sequence>
<dbReference type="HOGENOM" id="CLU_074949_0_0_5"/>
<dbReference type="PROSITE" id="PS51471">
    <property type="entry name" value="FE2OG_OXY"/>
    <property type="match status" value="1"/>
</dbReference>
<organism evidence="3 4">
    <name type="scientific">Puniceispirillum marinum (strain IMCC1322)</name>
    <dbReference type="NCBI Taxonomy" id="488538"/>
    <lineage>
        <taxon>Bacteria</taxon>
        <taxon>Pseudomonadati</taxon>
        <taxon>Pseudomonadota</taxon>
        <taxon>Alphaproteobacteria</taxon>
        <taxon>Candidatus Puniceispirillales</taxon>
        <taxon>Candidatus Puniceispirillaceae</taxon>
        <taxon>Candidatus Puniceispirillum</taxon>
    </lineage>
</organism>
<dbReference type="Pfam" id="PF23169">
    <property type="entry name" value="HalD"/>
    <property type="match status" value="1"/>
</dbReference>
<dbReference type="STRING" id="488538.SAR116_1351"/>
<dbReference type="Gene3D" id="2.60.120.620">
    <property type="entry name" value="q2cbj1_9rhob like domain"/>
    <property type="match status" value="1"/>
</dbReference>
<dbReference type="GO" id="GO:0046872">
    <property type="term" value="F:metal ion binding"/>
    <property type="evidence" value="ECO:0007669"/>
    <property type="project" value="UniProtKB-KW"/>
</dbReference>
<evidence type="ECO:0000256" key="1">
    <source>
        <dbReference type="RuleBase" id="RU003682"/>
    </source>
</evidence>
<evidence type="ECO:0000313" key="3">
    <source>
        <dbReference type="EMBL" id="ADE39594.1"/>
    </source>
</evidence>
<dbReference type="AlphaFoldDB" id="D5BTJ7"/>
<accession>D5BTJ7</accession>
<keyword evidence="4" id="KW-1185">Reference proteome</keyword>
<dbReference type="SUPFAM" id="SSF51197">
    <property type="entry name" value="Clavaminate synthase-like"/>
    <property type="match status" value="1"/>
</dbReference>
<dbReference type="KEGG" id="apb:SAR116_1351"/>
<keyword evidence="1" id="KW-0560">Oxidoreductase</keyword>
<dbReference type="Proteomes" id="UP000007460">
    <property type="component" value="Chromosome"/>
</dbReference>
<evidence type="ECO:0000259" key="2">
    <source>
        <dbReference type="PROSITE" id="PS51471"/>
    </source>
</evidence>
<dbReference type="OrthoDB" id="9798229at2"/>
<dbReference type="EMBL" id="CP001751">
    <property type="protein sequence ID" value="ADE39594.1"/>
    <property type="molecule type" value="Genomic_DNA"/>
</dbReference>
<gene>
    <name evidence="3" type="ordered locus">SAR116_1351</name>
</gene>
<dbReference type="eggNOG" id="COG3128">
    <property type="taxonomic scope" value="Bacteria"/>
</dbReference>
<comment type="similarity">
    <text evidence="1">Belongs to the iron/ascorbate-dependent oxidoreductase family.</text>
</comment>
<dbReference type="InterPro" id="IPR005123">
    <property type="entry name" value="Oxoglu/Fe-dep_dioxygenase_dom"/>
</dbReference>
<dbReference type="RefSeq" id="WP_013046221.1">
    <property type="nucleotide sequence ID" value="NC_014010.1"/>
</dbReference>
<keyword evidence="1" id="KW-0408">Iron</keyword>
<protein>
    <recommendedName>
        <fullName evidence="2">Fe2OG dioxygenase domain-containing protein</fullName>
    </recommendedName>
</protein>
<name>D5BTJ7_PUNMI</name>
<reference evidence="3 4" key="1">
    <citation type="journal article" date="2010" name="J. Bacteriol.">
        <title>Complete genome sequence of "Candidatus Puniceispirillum marinum" IMCC1322, a representative of the SAR116 clade in the Alphaproteobacteria.</title>
        <authorList>
            <person name="Oh H.M."/>
            <person name="Kwon K.K."/>
            <person name="Kang I."/>
            <person name="Kang S.G."/>
            <person name="Lee J.H."/>
            <person name="Kim S.J."/>
            <person name="Cho J.C."/>
        </authorList>
    </citation>
    <scope>NUCLEOTIDE SEQUENCE [LARGE SCALE GENOMIC DNA]</scope>
    <source>
        <strain evidence="3 4">IMCC1322</strain>
    </source>
</reference>